<feature type="transmembrane region" description="Helical" evidence="17">
    <location>
        <begin position="75"/>
        <end position="96"/>
    </location>
</feature>
<evidence type="ECO:0000256" key="6">
    <source>
        <dbReference type="ARBA" id="ARBA00022692"/>
    </source>
</evidence>
<evidence type="ECO:0000256" key="15">
    <source>
        <dbReference type="PROSITE-ProRule" id="PRU00175"/>
    </source>
</evidence>
<evidence type="ECO:0000256" key="17">
    <source>
        <dbReference type="SAM" id="Phobius"/>
    </source>
</evidence>
<dbReference type="GO" id="GO:0008270">
    <property type="term" value="F:zinc ion binding"/>
    <property type="evidence" value="ECO:0007669"/>
    <property type="project" value="UniProtKB-KW"/>
</dbReference>
<evidence type="ECO:0000256" key="3">
    <source>
        <dbReference type="ARBA" id="ARBA00004906"/>
    </source>
</evidence>
<sequence>MGVSISGRNDNDTEKTQSRSFLLISLLIVLVVFLPPHSLVVFAGADGSSDGIAGSNFNDAAAPPPRSEASPVRPGVAVVVAVLTCIFSITFLLVLYARHCKVGVTGGGTSSAGMTSAATLATGRKNSGIDRAVVESLPVFRFGSLSGRQKEGLECAVCLNRFEGSEVLRLLPKCKHAFHVECVDTWLDGHSTCPLCRYRVDPEDVLLVLDPHHPLSRAAQVDDVETGFHRVSGRHSSAGERPPRSLSSTSFSLRRSLDGFGWRKKSTVATSETPTAGGCFDRYHRKDGMLLTREEAPTEKIAEETETPKNINIINNNNNSNSNSDEIVVEVEADDDVERRTRLEHRINVVVSGGAHGGERWSDVQPSDLLYLRSEMLMMMSSRRCSPSSSNGRSVINTRSVSEITGLSRFHPSFASGRDVREGTRSVNYDGRHRERQAGLLSRWLGWVSSSHSVPAVRSAGTNHPSTSSPSASTPPAPTTRTTAV</sequence>
<keyword evidence="5" id="KW-0808">Transferase</keyword>
<evidence type="ECO:0000256" key="14">
    <source>
        <dbReference type="ARBA" id="ARBA00024209"/>
    </source>
</evidence>
<dbReference type="EC" id="2.3.2.27" evidence="4"/>
<dbReference type="SUPFAM" id="SSF57850">
    <property type="entry name" value="RING/U-box"/>
    <property type="match status" value="1"/>
</dbReference>
<dbReference type="InterPro" id="IPR013083">
    <property type="entry name" value="Znf_RING/FYVE/PHD"/>
</dbReference>
<dbReference type="InterPro" id="IPR001841">
    <property type="entry name" value="Znf_RING"/>
</dbReference>
<organism evidence="19">
    <name type="scientific">Hypericum perforatum</name>
    <name type="common">St. John's wort</name>
    <dbReference type="NCBI Taxonomy" id="65561"/>
    <lineage>
        <taxon>Eukaryota</taxon>
        <taxon>Viridiplantae</taxon>
        <taxon>Streptophyta</taxon>
        <taxon>Embryophyta</taxon>
        <taxon>Tracheophyta</taxon>
        <taxon>Spermatophyta</taxon>
        <taxon>Magnoliopsida</taxon>
        <taxon>eudicotyledons</taxon>
        <taxon>Gunneridae</taxon>
        <taxon>Pentapetalae</taxon>
        <taxon>rosids</taxon>
        <taxon>fabids</taxon>
        <taxon>Malpighiales</taxon>
        <taxon>Hypericaceae</taxon>
        <taxon>Hypericeae</taxon>
        <taxon>Hypericum</taxon>
    </lineage>
</organism>
<dbReference type="SMART" id="SM00184">
    <property type="entry name" value="RING"/>
    <property type="match status" value="1"/>
</dbReference>
<comment type="pathway">
    <text evidence="3">Protein modification; protein ubiquitination.</text>
</comment>
<dbReference type="Gene3D" id="3.30.40.10">
    <property type="entry name" value="Zinc/RING finger domain, C3HC4 (zinc finger)"/>
    <property type="match status" value="1"/>
</dbReference>
<evidence type="ECO:0000256" key="13">
    <source>
        <dbReference type="ARBA" id="ARBA00023136"/>
    </source>
</evidence>
<keyword evidence="12 17" id="KW-1133">Transmembrane helix</keyword>
<evidence type="ECO:0000259" key="18">
    <source>
        <dbReference type="PROSITE" id="PS50089"/>
    </source>
</evidence>
<dbReference type="FunFam" id="3.30.40.10:FF:000285">
    <property type="entry name" value="RING-H2 finger protein ATL43"/>
    <property type="match status" value="1"/>
</dbReference>
<reference evidence="19" key="1">
    <citation type="journal article" date="2010" name="Plant J.">
        <title>Identification and genetic analysis of the APOSPORY locus in Hypericum perforatum L.</title>
        <authorList>
            <person name="Schallau A."/>
            <person name="Arzenton F."/>
            <person name="Johnston A.J."/>
            <person name="Hahnel U."/>
            <person name="Koszegi D."/>
            <person name="Blattner F.R."/>
            <person name="Altschmied L."/>
            <person name="Haberer G."/>
            <person name="Barcaccia G."/>
            <person name="Baumlein H."/>
        </authorList>
    </citation>
    <scope>NUCLEOTIDE SEQUENCE</scope>
</reference>
<comment type="similarity">
    <text evidence="14">Belongs to the RING-type zinc finger family. ATL subfamily.</text>
</comment>
<dbReference type="AlphaFoldDB" id="D9ZHD8"/>
<evidence type="ECO:0000256" key="11">
    <source>
        <dbReference type="ARBA" id="ARBA00022833"/>
    </source>
</evidence>
<comment type="catalytic activity">
    <reaction evidence="1">
        <text>S-ubiquitinyl-[E2 ubiquitin-conjugating enzyme]-L-cysteine + [acceptor protein]-L-lysine = [E2 ubiquitin-conjugating enzyme]-L-cysteine + N(6)-ubiquitinyl-[acceptor protein]-L-lysine.</text>
        <dbReference type="EC" id="2.3.2.27"/>
    </reaction>
</comment>
<evidence type="ECO:0000256" key="9">
    <source>
        <dbReference type="ARBA" id="ARBA00022771"/>
    </source>
</evidence>
<keyword evidence="8" id="KW-0732">Signal</keyword>
<dbReference type="GO" id="GO:0061630">
    <property type="term" value="F:ubiquitin protein ligase activity"/>
    <property type="evidence" value="ECO:0007669"/>
    <property type="project" value="UniProtKB-EC"/>
</dbReference>
<accession>D9ZHD8</accession>
<dbReference type="PROSITE" id="PS50089">
    <property type="entry name" value="ZF_RING_2"/>
    <property type="match status" value="1"/>
</dbReference>
<evidence type="ECO:0000256" key="1">
    <source>
        <dbReference type="ARBA" id="ARBA00000900"/>
    </source>
</evidence>
<dbReference type="EMBL" id="HM061166">
    <property type="protein sequence ID" value="ADK92879.1"/>
    <property type="molecule type" value="Genomic_DNA"/>
</dbReference>
<evidence type="ECO:0000256" key="7">
    <source>
        <dbReference type="ARBA" id="ARBA00022723"/>
    </source>
</evidence>
<feature type="compositionally biased region" description="Basic and acidic residues" evidence="16">
    <location>
        <begin position="418"/>
        <end position="431"/>
    </location>
</feature>
<proteinExistence type="inferred from homology"/>
<feature type="domain" description="RING-type" evidence="18">
    <location>
        <begin position="155"/>
        <end position="197"/>
    </location>
</feature>
<keyword evidence="9 15" id="KW-0863">Zinc-finger</keyword>
<evidence type="ECO:0000256" key="5">
    <source>
        <dbReference type="ARBA" id="ARBA00022679"/>
    </source>
</evidence>
<protein>
    <recommendedName>
        <fullName evidence="4">RING-type E3 ubiquitin transferase</fullName>
        <ecNumber evidence="4">2.3.2.27</ecNumber>
    </recommendedName>
</protein>
<evidence type="ECO:0000256" key="4">
    <source>
        <dbReference type="ARBA" id="ARBA00012483"/>
    </source>
</evidence>
<feature type="region of interest" description="Disordered" evidence="16">
    <location>
        <begin position="411"/>
        <end position="431"/>
    </location>
</feature>
<feature type="region of interest" description="Disordered" evidence="16">
    <location>
        <begin position="455"/>
        <end position="485"/>
    </location>
</feature>
<keyword evidence="13 17" id="KW-0472">Membrane</keyword>
<gene>
    <name evidence="19" type="primary">RINGH2</name>
</gene>
<evidence type="ECO:0000256" key="8">
    <source>
        <dbReference type="ARBA" id="ARBA00022729"/>
    </source>
</evidence>
<keyword evidence="11" id="KW-0862">Zinc</keyword>
<name>D9ZHD8_HYPPE</name>
<keyword evidence="6 17" id="KW-0812">Transmembrane</keyword>
<dbReference type="PANTHER" id="PTHR46539">
    <property type="entry name" value="E3 UBIQUITIN-PROTEIN LIGASE ATL42"/>
    <property type="match status" value="1"/>
</dbReference>
<evidence type="ECO:0000256" key="16">
    <source>
        <dbReference type="SAM" id="MobiDB-lite"/>
    </source>
</evidence>
<evidence type="ECO:0000256" key="10">
    <source>
        <dbReference type="ARBA" id="ARBA00022786"/>
    </source>
</evidence>
<comment type="subcellular location">
    <subcellularLocation>
        <location evidence="2">Membrane</location>
        <topology evidence="2">Single-pass membrane protein</topology>
    </subcellularLocation>
</comment>
<dbReference type="GO" id="GO:0016020">
    <property type="term" value="C:membrane"/>
    <property type="evidence" value="ECO:0007669"/>
    <property type="project" value="UniProtKB-SubCell"/>
</dbReference>
<dbReference type="CDD" id="cd16461">
    <property type="entry name" value="RING-H2_EL5-like"/>
    <property type="match status" value="1"/>
</dbReference>
<dbReference type="PANTHER" id="PTHR46539:SF2">
    <property type="entry name" value="RING-H2 FINGER PROTEIN ATL43"/>
    <property type="match status" value="1"/>
</dbReference>
<feature type="transmembrane region" description="Helical" evidence="17">
    <location>
        <begin position="21"/>
        <end position="45"/>
    </location>
</feature>
<evidence type="ECO:0000256" key="12">
    <source>
        <dbReference type="ARBA" id="ARBA00022989"/>
    </source>
</evidence>
<evidence type="ECO:0000256" key="2">
    <source>
        <dbReference type="ARBA" id="ARBA00004167"/>
    </source>
</evidence>
<keyword evidence="10" id="KW-0833">Ubl conjugation pathway</keyword>
<dbReference type="Pfam" id="PF13639">
    <property type="entry name" value="zf-RING_2"/>
    <property type="match status" value="1"/>
</dbReference>
<keyword evidence="7" id="KW-0479">Metal-binding</keyword>
<evidence type="ECO:0000313" key="19">
    <source>
        <dbReference type="EMBL" id="ADK92879.1"/>
    </source>
</evidence>